<protein>
    <submittedName>
        <fullName evidence="2">SGNH/GDSL hydrolase family protein</fullName>
    </submittedName>
</protein>
<dbReference type="InterPro" id="IPR013830">
    <property type="entry name" value="SGNH_hydro"/>
</dbReference>
<dbReference type="EMBL" id="JAKZBV010000001">
    <property type="protein sequence ID" value="MCH6469242.1"/>
    <property type="molecule type" value="Genomic_DNA"/>
</dbReference>
<accession>A0ABS9TYJ4</accession>
<dbReference type="InterPro" id="IPR036514">
    <property type="entry name" value="SGNH_hydro_sf"/>
</dbReference>
<dbReference type="Proteomes" id="UP001202922">
    <property type="component" value="Unassembled WGS sequence"/>
</dbReference>
<gene>
    <name evidence="2" type="ORF">L0M17_04440</name>
</gene>
<dbReference type="SUPFAM" id="SSF52266">
    <property type="entry name" value="SGNH hydrolase"/>
    <property type="match status" value="1"/>
</dbReference>
<keyword evidence="3" id="KW-1185">Reference proteome</keyword>
<dbReference type="GO" id="GO:0016787">
    <property type="term" value="F:hydrolase activity"/>
    <property type="evidence" value="ECO:0007669"/>
    <property type="project" value="UniProtKB-KW"/>
</dbReference>
<comment type="caution">
    <text evidence="2">The sequence shown here is derived from an EMBL/GenBank/DDBJ whole genome shotgun (WGS) entry which is preliminary data.</text>
</comment>
<keyword evidence="2" id="KW-0378">Hydrolase</keyword>
<feature type="domain" description="SGNH hydrolase-type esterase" evidence="1">
    <location>
        <begin position="55"/>
        <end position="213"/>
    </location>
</feature>
<evidence type="ECO:0000313" key="2">
    <source>
        <dbReference type="EMBL" id="MCH6469242.1"/>
    </source>
</evidence>
<organism evidence="2 3">
    <name type="scientific">Sinomonas terrae</name>
    <dbReference type="NCBI Taxonomy" id="2908838"/>
    <lineage>
        <taxon>Bacteria</taxon>
        <taxon>Bacillati</taxon>
        <taxon>Actinomycetota</taxon>
        <taxon>Actinomycetes</taxon>
        <taxon>Micrococcales</taxon>
        <taxon>Micrococcaceae</taxon>
        <taxon>Sinomonas</taxon>
    </lineage>
</organism>
<sequence>MPQETSGFGRGRLMAWAALVILACVVVAVAAVRSVPDDAGPAWPSSEPKVVRFAAVGDSITQGNSPNFSVGLTGSLSWVTYARSPLYLFAGGWAAGGATTARMAANVEPVKADVLVIIAGTNDLAQGVPFAVTASNIERIVETVGAPRVVVSAIPPRNSAQAETAAFNASLKAFVLAHQWEWVDAPAGVREGEQYAAGMSLDGIHPSEAGAQALGRALDAAISR</sequence>
<name>A0ABS9TYJ4_9MICC</name>
<dbReference type="Pfam" id="PF13472">
    <property type="entry name" value="Lipase_GDSL_2"/>
    <property type="match status" value="1"/>
</dbReference>
<dbReference type="Gene3D" id="3.40.50.1110">
    <property type="entry name" value="SGNH hydrolase"/>
    <property type="match status" value="1"/>
</dbReference>
<dbReference type="RefSeq" id="WP_241051722.1">
    <property type="nucleotide sequence ID" value="NZ_JAKZBV010000001.1"/>
</dbReference>
<reference evidence="2 3" key="1">
    <citation type="submission" date="2022-03" db="EMBL/GenBank/DDBJ databases">
        <title>Sinomonas sp. isolated from a soil.</title>
        <authorList>
            <person name="Han J."/>
            <person name="Kim D.-U."/>
        </authorList>
    </citation>
    <scope>NUCLEOTIDE SEQUENCE [LARGE SCALE GENOMIC DNA]</scope>
    <source>
        <strain evidence="2 3">5-5</strain>
    </source>
</reference>
<dbReference type="InterPro" id="IPR051532">
    <property type="entry name" value="Ester_Hydrolysis_Enzymes"/>
</dbReference>
<dbReference type="PANTHER" id="PTHR30383">
    <property type="entry name" value="THIOESTERASE 1/PROTEASE 1/LYSOPHOSPHOLIPASE L1"/>
    <property type="match status" value="1"/>
</dbReference>
<evidence type="ECO:0000259" key="1">
    <source>
        <dbReference type="Pfam" id="PF13472"/>
    </source>
</evidence>
<proteinExistence type="predicted"/>
<evidence type="ECO:0000313" key="3">
    <source>
        <dbReference type="Proteomes" id="UP001202922"/>
    </source>
</evidence>